<keyword evidence="1" id="KW-0472">Membrane</keyword>
<feature type="transmembrane region" description="Helical" evidence="1">
    <location>
        <begin position="212"/>
        <end position="230"/>
    </location>
</feature>
<feature type="transmembrane region" description="Helical" evidence="1">
    <location>
        <begin position="75"/>
        <end position="94"/>
    </location>
</feature>
<evidence type="ECO:0000313" key="3">
    <source>
        <dbReference type="Proteomes" id="UP000006048"/>
    </source>
</evidence>
<feature type="transmembrane region" description="Helical" evidence="1">
    <location>
        <begin position="125"/>
        <end position="144"/>
    </location>
</feature>
<feature type="transmembrane region" description="Helical" evidence="1">
    <location>
        <begin position="46"/>
        <end position="66"/>
    </location>
</feature>
<name>I4BB57_TURPD</name>
<evidence type="ECO:0000256" key="1">
    <source>
        <dbReference type="SAM" id="Phobius"/>
    </source>
</evidence>
<feature type="transmembrane region" description="Helical" evidence="1">
    <location>
        <begin position="292"/>
        <end position="308"/>
    </location>
</feature>
<dbReference type="HOGENOM" id="CLU_399508_0_0_12"/>
<feature type="transmembrane region" description="Helical" evidence="1">
    <location>
        <begin position="314"/>
        <end position="332"/>
    </location>
</feature>
<feature type="transmembrane region" description="Helical" evidence="1">
    <location>
        <begin position="14"/>
        <end position="34"/>
    </location>
</feature>
<feature type="transmembrane region" description="Helical" evidence="1">
    <location>
        <begin position="261"/>
        <end position="280"/>
    </location>
</feature>
<feature type="transmembrane region" description="Helical" evidence="1">
    <location>
        <begin position="237"/>
        <end position="255"/>
    </location>
</feature>
<dbReference type="KEGG" id="tpx:Turpa_3880"/>
<evidence type="ECO:0000313" key="2">
    <source>
        <dbReference type="EMBL" id="AFM14514.1"/>
    </source>
</evidence>
<feature type="transmembrane region" description="Helical" evidence="1">
    <location>
        <begin position="339"/>
        <end position="358"/>
    </location>
</feature>
<keyword evidence="1" id="KW-0812">Transmembrane</keyword>
<keyword evidence="1" id="KW-1133">Transmembrane helix</keyword>
<organism evidence="2 3">
    <name type="scientific">Turneriella parva (strain ATCC BAA-1111 / DSM 21527 / NCTC 11395 / H)</name>
    <name type="common">Leptospira parva</name>
    <dbReference type="NCBI Taxonomy" id="869212"/>
    <lineage>
        <taxon>Bacteria</taxon>
        <taxon>Pseudomonadati</taxon>
        <taxon>Spirochaetota</taxon>
        <taxon>Spirochaetia</taxon>
        <taxon>Leptospirales</taxon>
        <taxon>Leptospiraceae</taxon>
        <taxon>Turneriella</taxon>
    </lineage>
</organism>
<reference evidence="2 3" key="1">
    <citation type="submission" date="2012-06" db="EMBL/GenBank/DDBJ databases">
        <title>The complete chromosome of genome of Turneriella parva DSM 21527.</title>
        <authorList>
            <consortium name="US DOE Joint Genome Institute (JGI-PGF)"/>
            <person name="Lucas S."/>
            <person name="Han J."/>
            <person name="Lapidus A."/>
            <person name="Bruce D."/>
            <person name="Goodwin L."/>
            <person name="Pitluck S."/>
            <person name="Peters L."/>
            <person name="Kyrpides N."/>
            <person name="Mavromatis K."/>
            <person name="Ivanova N."/>
            <person name="Mikhailova N."/>
            <person name="Chertkov O."/>
            <person name="Detter J.C."/>
            <person name="Tapia R."/>
            <person name="Han C."/>
            <person name="Land M."/>
            <person name="Hauser L."/>
            <person name="Markowitz V."/>
            <person name="Cheng J.-F."/>
            <person name="Hugenholtz P."/>
            <person name="Woyke T."/>
            <person name="Wu D."/>
            <person name="Gronow S."/>
            <person name="Wellnitz S."/>
            <person name="Brambilla E."/>
            <person name="Klenk H.-P."/>
            <person name="Eisen J.A."/>
        </authorList>
    </citation>
    <scope>NUCLEOTIDE SEQUENCE [LARGE SCALE GENOMIC DNA]</scope>
    <source>
        <strain evidence="3">ATCC BAA-1111 / DSM 21527 / NCTC 11395 / H</strain>
    </source>
</reference>
<feature type="transmembrane region" description="Helical" evidence="1">
    <location>
        <begin position="100"/>
        <end position="118"/>
    </location>
</feature>
<sequence length="689" mass="78092">MAGRAFKIDRRETTFRLAALFWGFAFIHTLRWLLDTFFPFYRTYFALSQFALVLFIIAFTATALYAQTKNRVRSYLITLLIVVATGTGFVFAFREIGNEAAYLLLPVPLSILAIVLWYELSRHLLVFQPAKIFVLAGAAAALLAPKVAEAPWLAPAVAGCAILISRLQVARGWEIQHERLLNLRQLIDFLRYLFLAQAFHATLGQNRPNLPLVLAITLAGISVPQLIRLLGTVRPHIQSGLLFLPLIFTGLAAIFNLIHYNFWGAIAYTSLAIWESLYFAKAHEVYLRREKLLAGAALGAAFIAYYIATEWLQILSGLLVILVLTGITIYVAKAWRKTITALFAVAAAAWMLSVQWKYSNSVTRDFFKPQSLRLKQPQLPDTGLLMTILGVQKSTGQAIYTNMLPDELLGDSVWQGQNIYTLDLNPATIVLRLGYACYVKQRPNSYIFDEQSLGIYGESQALIALQKLMQFLPTCELYLADKSQLRAVRNLSQFMQTDPRLLQNITADDAAKLLSLARAVKRKDMMAEAQQLYEEVYRFYKDDATFLRELSSLAAARGLVDRQIETLNSIIALKQGNTAYDKKLLMELYALKRDAKRSAALAYEILADGAESPLAIFSFLQKLFSEPFNRTEMQSLFQKLAQYQPKTDFEVIKFSGLKRAIEDQLKQNPTYDRKFHDENHRQEFISFPE</sequence>
<gene>
    <name evidence="2" type="ordered locus">Turpa_3880</name>
</gene>
<protein>
    <recommendedName>
        <fullName evidence="4">Transmembrane protein</fullName>
    </recommendedName>
</protein>
<dbReference type="AlphaFoldDB" id="I4BB57"/>
<proteinExistence type="predicted"/>
<dbReference type="EMBL" id="CP002959">
    <property type="protein sequence ID" value="AFM14514.1"/>
    <property type="molecule type" value="Genomic_DNA"/>
</dbReference>
<dbReference type="RefSeq" id="WP_014804991.1">
    <property type="nucleotide sequence ID" value="NC_018020.1"/>
</dbReference>
<accession>I4BB57</accession>
<dbReference type="STRING" id="869212.Turpa_3880"/>
<dbReference type="Proteomes" id="UP000006048">
    <property type="component" value="Chromosome"/>
</dbReference>
<evidence type="ECO:0008006" key="4">
    <source>
        <dbReference type="Google" id="ProtNLM"/>
    </source>
</evidence>
<keyword evidence="3" id="KW-1185">Reference proteome</keyword>
<dbReference type="Gene3D" id="1.25.40.10">
    <property type="entry name" value="Tetratricopeptide repeat domain"/>
    <property type="match status" value="1"/>
</dbReference>
<dbReference type="InterPro" id="IPR011990">
    <property type="entry name" value="TPR-like_helical_dom_sf"/>
</dbReference>